<gene>
    <name evidence="1" type="ORF">MSTHC_1497</name>
</gene>
<dbReference type="AlphaFoldDB" id="A0A0E3NDJ5"/>
<proteinExistence type="predicted"/>
<dbReference type="KEGG" id="mthe:MSTHC_1497"/>
<sequence>MTDGNNINPEGESRFRYRLGKWLLMRDECVFTHVIDQNLDDDSTRQHLIGSINNWVNRDEEILMQEFVSEMCEFIKDENKDLYYRLMEKCALKGISVGDGIFEALSMCQCEEAITNPECKTADDTSGL</sequence>
<dbReference type="HOGENOM" id="CLU_2021529_0_0_2"/>
<dbReference type="PATRIC" id="fig|1434121.4.peg.1844"/>
<evidence type="ECO:0000313" key="2">
    <source>
        <dbReference type="Proteomes" id="UP000056925"/>
    </source>
</evidence>
<evidence type="ECO:0000313" key="1">
    <source>
        <dbReference type="EMBL" id="AKB15815.1"/>
    </source>
</evidence>
<name>A0A0E3NDJ5_METTE</name>
<accession>A0A0E3NDJ5</accession>
<dbReference type="EMBL" id="CP009502">
    <property type="protein sequence ID" value="AKB15815.1"/>
    <property type="molecule type" value="Genomic_DNA"/>
</dbReference>
<organism evidence="1 2">
    <name type="scientific">Methanosarcina thermophila CHTI-55</name>
    <dbReference type="NCBI Taxonomy" id="1434121"/>
    <lineage>
        <taxon>Archaea</taxon>
        <taxon>Methanobacteriati</taxon>
        <taxon>Methanobacteriota</taxon>
        <taxon>Stenosarchaea group</taxon>
        <taxon>Methanomicrobia</taxon>
        <taxon>Methanosarcinales</taxon>
        <taxon>Methanosarcinaceae</taxon>
        <taxon>Methanosarcina</taxon>
    </lineage>
</organism>
<protein>
    <submittedName>
        <fullName evidence="1">Uncharacterized protein</fullName>
    </submittedName>
</protein>
<dbReference type="Proteomes" id="UP000056925">
    <property type="component" value="Chromosome"/>
</dbReference>
<reference evidence="1 2" key="1">
    <citation type="submission" date="2014-07" db="EMBL/GenBank/DDBJ databases">
        <title>Methanogenic archaea and the global carbon cycle.</title>
        <authorList>
            <person name="Henriksen J.R."/>
            <person name="Luke J."/>
            <person name="Reinhart S."/>
            <person name="Benedict M.N."/>
            <person name="Youngblut N.D."/>
            <person name="Metcalf M.E."/>
            <person name="Whitaker R.J."/>
            <person name="Metcalf W.W."/>
        </authorList>
    </citation>
    <scope>NUCLEOTIDE SEQUENCE [LARGE SCALE GENOMIC DNA]</scope>
    <source>
        <strain evidence="1 2">CHTI-55</strain>
    </source>
</reference>